<sequence length="293" mass="33872">MGCSGSIVSTKLDRLPQPREEIIIKNLETNLPFSNKSLSDLMNSFKLNSFNDVLTYTEFTKSLEQLSWVSYIQNKNNSLGKVISLITRNNKIPVITLCFLSILLGKATLENKAEILFTLIDRETKGTIKAQVFKYVLNALIMISIEILPQIAYDNQCLTFTEIQDYTLWLKRKKNGLIKKILTKVLDGKNEIAQNRFVKRIKTIEKYQHFLSATGIRMLLFAEEIPRDIGGMSKVVVMRKRNNEEMFSPRSSELEIGLQTEFMIENNDRRVDDIMEISTDYAWDRVRNPDQEN</sequence>
<accession>A0A1R2BZC8</accession>
<dbReference type="InterPro" id="IPR011992">
    <property type="entry name" value="EF-hand-dom_pair"/>
</dbReference>
<dbReference type="Proteomes" id="UP000187209">
    <property type="component" value="Unassembled WGS sequence"/>
</dbReference>
<gene>
    <name evidence="1" type="ORF">SteCoe_17400</name>
</gene>
<dbReference type="EMBL" id="MPUH01000357">
    <property type="protein sequence ID" value="OMJ82015.1"/>
    <property type="molecule type" value="Genomic_DNA"/>
</dbReference>
<comment type="caution">
    <text evidence="1">The sequence shown here is derived from an EMBL/GenBank/DDBJ whole genome shotgun (WGS) entry which is preliminary data.</text>
</comment>
<protein>
    <recommendedName>
        <fullName evidence="3">EF-hand domain-containing protein</fullName>
    </recommendedName>
</protein>
<proteinExistence type="predicted"/>
<evidence type="ECO:0008006" key="3">
    <source>
        <dbReference type="Google" id="ProtNLM"/>
    </source>
</evidence>
<keyword evidence="2" id="KW-1185">Reference proteome</keyword>
<dbReference type="Gene3D" id="1.10.238.10">
    <property type="entry name" value="EF-hand"/>
    <property type="match status" value="1"/>
</dbReference>
<evidence type="ECO:0000313" key="2">
    <source>
        <dbReference type="Proteomes" id="UP000187209"/>
    </source>
</evidence>
<dbReference type="AlphaFoldDB" id="A0A1R2BZC8"/>
<organism evidence="1 2">
    <name type="scientific">Stentor coeruleus</name>
    <dbReference type="NCBI Taxonomy" id="5963"/>
    <lineage>
        <taxon>Eukaryota</taxon>
        <taxon>Sar</taxon>
        <taxon>Alveolata</taxon>
        <taxon>Ciliophora</taxon>
        <taxon>Postciliodesmatophora</taxon>
        <taxon>Heterotrichea</taxon>
        <taxon>Heterotrichida</taxon>
        <taxon>Stentoridae</taxon>
        <taxon>Stentor</taxon>
    </lineage>
</organism>
<evidence type="ECO:0000313" key="1">
    <source>
        <dbReference type="EMBL" id="OMJ82015.1"/>
    </source>
</evidence>
<dbReference type="SUPFAM" id="SSF47473">
    <property type="entry name" value="EF-hand"/>
    <property type="match status" value="1"/>
</dbReference>
<name>A0A1R2BZC8_9CILI</name>
<reference evidence="1 2" key="1">
    <citation type="submission" date="2016-11" db="EMBL/GenBank/DDBJ databases">
        <title>The macronuclear genome of Stentor coeruleus: a giant cell with tiny introns.</title>
        <authorList>
            <person name="Slabodnick M."/>
            <person name="Ruby J.G."/>
            <person name="Reiff S.B."/>
            <person name="Swart E.C."/>
            <person name="Gosai S."/>
            <person name="Prabakaran S."/>
            <person name="Witkowska E."/>
            <person name="Larue G.E."/>
            <person name="Fisher S."/>
            <person name="Freeman R.M."/>
            <person name="Gunawardena J."/>
            <person name="Chu W."/>
            <person name="Stover N.A."/>
            <person name="Gregory B.D."/>
            <person name="Nowacki M."/>
            <person name="Derisi J."/>
            <person name="Roy S.W."/>
            <person name="Marshall W.F."/>
            <person name="Sood P."/>
        </authorList>
    </citation>
    <scope>NUCLEOTIDE SEQUENCE [LARGE SCALE GENOMIC DNA]</scope>
    <source>
        <strain evidence="1">WM001</strain>
    </source>
</reference>